<sequence>MDIENILNTVSGSGGSSQGGLMDSVMGLIGGNNNGLNTLVESFTSKGLGDIVSSWVGKGENSSVSADQISDVIGNEKIAAIAKSLGLDPQMVSSMLSKMLPVVIDKLTPDGKIDVNNKSGFDLSTLENLFKKAE</sequence>
<evidence type="ECO:0000313" key="1">
    <source>
        <dbReference type="EMBL" id="MPM13525.1"/>
    </source>
</evidence>
<dbReference type="InterPro" id="IPR045372">
    <property type="entry name" value="YidB"/>
</dbReference>
<protein>
    <recommendedName>
        <fullName evidence="2">DUF937 domain-containing protein</fullName>
    </recommendedName>
</protein>
<name>A0A644XBE4_9ZZZZ</name>
<evidence type="ECO:0008006" key="2">
    <source>
        <dbReference type="Google" id="ProtNLM"/>
    </source>
</evidence>
<dbReference type="SUPFAM" id="SSF140804">
    <property type="entry name" value="YidB-like"/>
    <property type="match status" value="1"/>
</dbReference>
<dbReference type="EMBL" id="VSSQ01002132">
    <property type="protein sequence ID" value="MPM13525.1"/>
    <property type="molecule type" value="Genomic_DNA"/>
</dbReference>
<gene>
    <name evidence="1" type="ORF">SDC9_59882</name>
</gene>
<proteinExistence type="predicted"/>
<dbReference type="Gene3D" id="1.10.10.690">
    <property type="entry name" value="YidB-like"/>
    <property type="match status" value="1"/>
</dbReference>
<accession>A0A644XBE4</accession>
<reference evidence="1" key="1">
    <citation type="submission" date="2019-08" db="EMBL/GenBank/DDBJ databases">
        <authorList>
            <person name="Kucharzyk K."/>
            <person name="Murdoch R.W."/>
            <person name="Higgins S."/>
            <person name="Loffler F."/>
        </authorList>
    </citation>
    <scope>NUCLEOTIDE SEQUENCE</scope>
</reference>
<dbReference type="InterPro" id="IPR027405">
    <property type="entry name" value="YidB-like"/>
</dbReference>
<organism evidence="1">
    <name type="scientific">bioreactor metagenome</name>
    <dbReference type="NCBI Taxonomy" id="1076179"/>
    <lineage>
        <taxon>unclassified sequences</taxon>
        <taxon>metagenomes</taxon>
        <taxon>ecological metagenomes</taxon>
    </lineage>
</organism>
<dbReference type="Pfam" id="PF20159">
    <property type="entry name" value="YidB"/>
    <property type="match status" value="1"/>
</dbReference>
<comment type="caution">
    <text evidence="1">The sequence shown here is derived from an EMBL/GenBank/DDBJ whole genome shotgun (WGS) entry which is preliminary data.</text>
</comment>
<dbReference type="AlphaFoldDB" id="A0A644XBE4"/>